<organism evidence="1 2">
    <name type="scientific">Kushneria aurantia</name>
    <dbReference type="NCBI Taxonomy" id="504092"/>
    <lineage>
        <taxon>Bacteria</taxon>
        <taxon>Pseudomonadati</taxon>
        <taxon>Pseudomonadota</taxon>
        <taxon>Gammaproteobacteria</taxon>
        <taxon>Oceanospirillales</taxon>
        <taxon>Halomonadaceae</taxon>
        <taxon>Kushneria</taxon>
    </lineage>
</organism>
<name>A0ABV6G3V3_9GAMM</name>
<dbReference type="Gene3D" id="3.10.450.530">
    <property type="entry name" value="Ribonuclease toxin, BrnT, of type II toxin-antitoxin system"/>
    <property type="match status" value="1"/>
</dbReference>
<proteinExistence type="predicted"/>
<gene>
    <name evidence="1" type="ORF">ACFFHW_08925</name>
</gene>
<dbReference type="InterPro" id="IPR007460">
    <property type="entry name" value="BrnT_toxin"/>
</dbReference>
<dbReference type="Proteomes" id="UP001589814">
    <property type="component" value="Unassembled WGS sequence"/>
</dbReference>
<accession>A0ABV6G3V3</accession>
<evidence type="ECO:0000313" key="1">
    <source>
        <dbReference type="EMBL" id="MFC0268101.1"/>
    </source>
</evidence>
<sequence length="94" mass="11151">MTDNCEIEYDVNKRMATLENRGLDFEDAPQVFAGTHLSQADDRQDYGEKRIITVGKLDGRMVVMVWTWRGGKRRIISMRYANDREKRRFQQHLD</sequence>
<protein>
    <submittedName>
        <fullName evidence="1">BrnT family toxin</fullName>
    </submittedName>
</protein>
<comment type="caution">
    <text evidence="1">The sequence shown here is derived from an EMBL/GenBank/DDBJ whole genome shotgun (WGS) entry which is preliminary data.</text>
</comment>
<dbReference type="Pfam" id="PF04365">
    <property type="entry name" value="BrnT_toxin"/>
    <property type="match status" value="1"/>
</dbReference>
<dbReference type="EMBL" id="JBHLVX010000035">
    <property type="protein sequence ID" value="MFC0268101.1"/>
    <property type="molecule type" value="Genomic_DNA"/>
</dbReference>
<dbReference type="InterPro" id="IPR038573">
    <property type="entry name" value="BrnT_sf"/>
</dbReference>
<keyword evidence="2" id="KW-1185">Reference proteome</keyword>
<reference evidence="1 2" key="1">
    <citation type="submission" date="2024-09" db="EMBL/GenBank/DDBJ databases">
        <authorList>
            <person name="Sun Q."/>
            <person name="Mori K."/>
        </authorList>
    </citation>
    <scope>NUCLEOTIDE SEQUENCE [LARGE SCALE GENOMIC DNA]</scope>
    <source>
        <strain evidence="1 2">CCM 7415</strain>
    </source>
</reference>
<dbReference type="RefSeq" id="WP_019951891.1">
    <property type="nucleotide sequence ID" value="NZ_JBHLVX010000035.1"/>
</dbReference>
<evidence type="ECO:0000313" key="2">
    <source>
        <dbReference type="Proteomes" id="UP001589814"/>
    </source>
</evidence>